<dbReference type="Proteomes" id="UP001497623">
    <property type="component" value="Unassembled WGS sequence"/>
</dbReference>
<dbReference type="AlphaFoldDB" id="A0AAV2Q2E1"/>
<dbReference type="GO" id="GO:0005737">
    <property type="term" value="C:cytoplasm"/>
    <property type="evidence" value="ECO:0007669"/>
    <property type="project" value="TreeGrafter"/>
</dbReference>
<dbReference type="CDD" id="cd06450">
    <property type="entry name" value="DOPA_deC_like"/>
    <property type="match status" value="1"/>
</dbReference>
<dbReference type="GO" id="GO:0030170">
    <property type="term" value="F:pyridoxal phosphate binding"/>
    <property type="evidence" value="ECO:0007669"/>
    <property type="project" value="InterPro"/>
</dbReference>
<comment type="caution">
    <text evidence="10">The sequence shown here is derived from an EMBL/GenBank/DDBJ whole genome shotgun (WGS) entry which is preliminary data.</text>
</comment>
<evidence type="ECO:0000256" key="6">
    <source>
        <dbReference type="ARBA" id="ARBA00023239"/>
    </source>
</evidence>
<dbReference type="InterPro" id="IPR015424">
    <property type="entry name" value="PyrdxlP-dep_Trfase"/>
</dbReference>
<reference evidence="10 11" key="1">
    <citation type="submission" date="2024-05" db="EMBL/GenBank/DDBJ databases">
        <authorList>
            <person name="Wallberg A."/>
        </authorList>
    </citation>
    <scope>NUCLEOTIDE SEQUENCE [LARGE SCALE GENOMIC DNA]</scope>
</reference>
<gene>
    <name evidence="10" type="ORF">MNOR_LOCUS7013</name>
</gene>
<feature type="region of interest" description="Disordered" evidence="9">
    <location>
        <begin position="1"/>
        <end position="53"/>
    </location>
</feature>
<evidence type="ECO:0000256" key="2">
    <source>
        <dbReference type="ARBA" id="ARBA00009533"/>
    </source>
</evidence>
<evidence type="ECO:0000256" key="1">
    <source>
        <dbReference type="ARBA" id="ARBA00001933"/>
    </source>
</evidence>
<dbReference type="InterPro" id="IPR002129">
    <property type="entry name" value="PyrdxlP-dep_de-COase"/>
</dbReference>
<evidence type="ECO:0000256" key="4">
    <source>
        <dbReference type="ARBA" id="ARBA00022793"/>
    </source>
</evidence>
<dbReference type="InterPro" id="IPR021115">
    <property type="entry name" value="Pyridoxal-P_BS"/>
</dbReference>
<feature type="modified residue" description="N6-(pyridoxal phosphate)lysine" evidence="7">
    <location>
        <position position="374"/>
    </location>
</feature>
<accession>A0AAV2Q2E1</accession>
<dbReference type="Gene3D" id="3.90.1150.170">
    <property type="match status" value="1"/>
</dbReference>
<evidence type="ECO:0000256" key="8">
    <source>
        <dbReference type="RuleBase" id="RU000382"/>
    </source>
</evidence>
<dbReference type="PANTHER" id="PTHR45677">
    <property type="entry name" value="GLUTAMATE DECARBOXYLASE-RELATED"/>
    <property type="match status" value="1"/>
</dbReference>
<proteinExistence type="inferred from homology"/>
<evidence type="ECO:0000256" key="9">
    <source>
        <dbReference type="SAM" id="MobiDB-lite"/>
    </source>
</evidence>
<dbReference type="PROSITE" id="PS00392">
    <property type="entry name" value="DDC_GAD_HDC_YDC"/>
    <property type="match status" value="1"/>
</dbReference>
<comment type="cofactor">
    <cofactor evidence="1 7 8">
        <name>pyridoxal 5'-phosphate</name>
        <dbReference type="ChEBI" id="CHEBI:597326"/>
    </cofactor>
</comment>
<evidence type="ECO:0000313" key="10">
    <source>
        <dbReference type="EMBL" id="CAL4068172.1"/>
    </source>
</evidence>
<evidence type="ECO:0000256" key="7">
    <source>
        <dbReference type="PIRSR" id="PIRSR602129-50"/>
    </source>
</evidence>
<evidence type="ECO:0000256" key="3">
    <source>
        <dbReference type="ARBA" id="ARBA00011738"/>
    </source>
</evidence>
<name>A0AAV2Q2E1_MEGNR</name>
<dbReference type="FunFam" id="3.40.640.10:FF:000016">
    <property type="entry name" value="Glutamate decarboxylase like 1"/>
    <property type="match status" value="1"/>
</dbReference>
<dbReference type="PANTHER" id="PTHR45677:SF8">
    <property type="entry name" value="CYSTEINE SULFINIC ACID DECARBOXYLASE"/>
    <property type="match status" value="1"/>
</dbReference>
<evidence type="ECO:0008006" key="12">
    <source>
        <dbReference type="Google" id="ProtNLM"/>
    </source>
</evidence>
<comment type="similarity">
    <text evidence="2 8">Belongs to the group II decarboxylase family.</text>
</comment>
<keyword evidence="4" id="KW-0210">Decarboxylase</keyword>
<protein>
    <recommendedName>
        <fullName evidence="12">Glutamate decarboxylase</fullName>
    </recommendedName>
</protein>
<keyword evidence="5 7" id="KW-0663">Pyridoxal phosphate</keyword>
<evidence type="ECO:0000256" key="5">
    <source>
        <dbReference type="ARBA" id="ARBA00022898"/>
    </source>
</evidence>
<keyword evidence="11" id="KW-1185">Reference proteome</keyword>
<dbReference type="SUPFAM" id="SSF53383">
    <property type="entry name" value="PLP-dependent transferases"/>
    <property type="match status" value="1"/>
</dbReference>
<dbReference type="GO" id="GO:0019752">
    <property type="term" value="P:carboxylic acid metabolic process"/>
    <property type="evidence" value="ECO:0007669"/>
    <property type="project" value="InterPro"/>
</dbReference>
<keyword evidence="6 8" id="KW-0456">Lyase</keyword>
<dbReference type="InterPro" id="IPR015421">
    <property type="entry name" value="PyrdxlP-dep_Trfase_major"/>
</dbReference>
<dbReference type="Pfam" id="PF00282">
    <property type="entry name" value="Pyridoxal_deC"/>
    <property type="match status" value="1"/>
</dbReference>
<dbReference type="GO" id="GO:0016831">
    <property type="term" value="F:carboxy-lyase activity"/>
    <property type="evidence" value="ECO:0007669"/>
    <property type="project" value="UniProtKB-KW"/>
</dbReference>
<evidence type="ECO:0000313" key="11">
    <source>
        <dbReference type="Proteomes" id="UP001497623"/>
    </source>
</evidence>
<dbReference type="EMBL" id="CAXKWB010003004">
    <property type="protein sequence ID" value="CAL4068172.1"/>
    <property type="molecule type" value="Genomic_DNA"/>
</dbReference>
<comment type="subunit">
    <text evidence="3">Homodimer.</text>
</comment>
<dbReference type="Gene3D" id="3.40.640.10">
    <property type="entry name" value="Type I PLP-dependent aspartate aminotransferase-like (Major domain)"/>
    <property type="match status" value="1"/>
</dbReference>
<organism evidence="10 11">
    <name type="scientific">Meganyctiphanes norvegica</name>
    <name type="common">Northern krill</name>
    <name type="synonym">Thysanopoda norvegica</name>
    <dbReference type="NCBI Taxonomy" id="48144"/>
    <lineage>
        <taxon>Eukaryota</taxon>
        <taxon>Metazoa</taxon>
        <taxon>Ecdysozoa</taxon>
        <taxon>Arthropoda</taxon>
        <taxon>Crustacea</taxon>
        <taxon>Multicrustacea</taxon>
        <taxon>Malacostraca</taxon>
        <taxon>Eumalacostraca</taxon>
        <taxon>Eucarida</taxon>
        <taxon>Euphausiacea</taxon>
        <taxon>Euphausiidae</taxon>
        <taxon>Meganyctiphanes</taxon>
    </lineage>
</organism>
<sequence>MNGATNITPDLSMNGSSTTNGYHTNGIHTTNGAHTNSVHTTNGTHMNGNASNGTSSADIIKKLKLDISSNGVQNGSSHAGNHVFDDGALLQKILEITNREKLVAGMTEKEKVVEFRQPEELKALLELSIERSGCSNDELDEIMEKVVKYSVRTQHPHFYNQLYGGIDEVGLGGAWLTEALNTNQYTFEVAPVFLLVEQFVMQWMVELLGWQDGDGIFAPGGSISNMYGLVLARYQRHPEVKKQGIFGMKPLTAFVSDQSHYSISKSANWLGIGMDHVIKVPSDDQGKMIPSELKKAIEVSRDDGCEPFFVCATAGTTVLGAYDDLEAISQICTKEKMWLHVDGCWGGSAMLSQKHKHLLNGIDKVDSIAWNPHKMLGASLQCSCFVTRHKRLLQESNSANASYLFQQDKYYDVSYDTGDKSIQCGRKVDAFKLWFMLRVYGLDKCEKKVDAAFDAARHLHSEVVRRSGFRSVLPSYQCTNVGFWYIPPSLQNRTENQEWWKKLSEVAPAIKARMVKDGTLMIGYQPLSNKNYVNFFRMVTTGTPTPTSQHMDFVLDEIERLGNDL</sequence>